<proteinExistence type="predicted"/>
<sequence length="128" mass="13669">MPDAQFSSMRLAQGQVFLAQTSIIRSQQADCPNCILSQTLCSTSMKACTRIPAAGNSSPSLVYLSGLPGCLPWEVGKMAVIPRPDVGFNFLMGQLPRCGPGKLYFCPTYQVGVSVAGGKQTLKNIYCS</sequence>
<accession>A0AA35KJE5</accession>
<dbReference type="AlphaFoldDB" id="A0AA35KJE5"/>
<dbReference type="EMBL" id="OX395131">
    <property type="protein sequence ID" value="CAI5778591.1"/>
    <property type="molecule type" value="Genomic_DNA"/>
</dbReference>
<reference evidence="1" key="1">
    <citation type="submission" date="2022-12" db="EMBL/GenBank/DDBJ databases">
        <authorList>
            <person name="Alioto T."/>
            <person name="Alioto T."/>
            <person name="Gomez Garrido J."/>
        </authorList>
    </citation>
    <scope>NUCLEOTIDE SEQUENCE</scope>
</reference>
<evidence type="ECO:0000313" key="2">
    <source>
        <dbReference type="Proteomes" id="UP001178461"/>
    </source>
</evidence>
<keyword evidence="2" id="KW-1185">Reference proteome</keyword>
<dbReference type="Proteomes" id="UP001178461">
    <property type="component" value="Chromosome 6"/>
</dbReference>
<gene>
    <name evidence="1" type="ORF">PODLI_1B003622</name>
</gene>
<evidence type="ECO:0000313" key="1">
    <source>
        <dbReference type="EMBL" id="CAI5778591.1"/>
    </source>
</evidence>
<protein>
    <submittedName>
        <fullName evidence="1">Uncharacterized protein</fullName>
    </submittedName>
</protein>
<name>A0AA35KJE5_9SAUR</name>
<organism evidence="1 2">
    <name type="scientific">Podarcis lilfordi</name>
    <name type="common">Lilford's wall lizard</name>
    <dbReference type="NCBI Taxonomy" id="74358"/>
    <lineage>
        <taxon>Eukaryota</taxon>
        <taxon>Metazoa</taxon>
        <taxon>Chordata</taxon>
        <taxon>Craniata</taxon>
        <taxon>Vertebrata</taxon>
        <taxon>Euteleostomi</taxon>
        <taxon>Lepidosauria</taxon>
        <taxon>Squamata</taxon>
        <taxon>Bifurcata</taxon>
        <taxon>Unidentata</taxon>
        <taxon>Episquamata</taxon>
        <taxon>Laterata</taxon>
        <taxon>Lacertibaenia</taxon>
        <taxon>Lacertidae</taxon>
        <taxon>Podarcis</taxon>
    </lineage>
</organism>